<evidence type="ECO:0000256" key="1">
    <source>
        <dbReference type="ARBA" id="ARBA00001470"/>
    </source>
</evidence>
<comment type="similarity">
    <text evidence="2">Belongs to the N-acylglucosamine 2-epimerase family.</text>
</comment>
<dbReference type="PANTHER" id="PTHR15108">
    <property type="entry name" value="N-ACYLGLUCOSAMINE-2-EPIMERASE"/>
    <property type="match status" value="1"/>
</dbReference>
<dbReference type="InterPro" id="IPR028584">
    <property type="entry name" value="Cellobiose_2_epim"/>
</dbReference>
<accession>A0A839TXU4</accession>
<keyword evidence="3 4" id="KW-0413">Isomerase</keyword>
<evidence type="ECO:0000256" key="4">
    <source>
        <dbReference type="HAMAP-Rule" id="MF_00929"/>
    </source>
</evidence>
<dbReference type="InterPro" id="IPR008928">
    <property type="entry name" value="6-hairpin_glycosidase_sf"/>
</dbReference>
<dbReference type="Proteomes" id="UP000517523">
    <property type="component" value="Unassembled WGS sequence"/>
</dbReference>
<evidence type="ECO:0000256" key="2">
    <source>
        <dbReference type="ARBA" id="ARBA00008558"/>
    </source>
</evidence>
<comment type="catalytic activity">
    <reaction evidence="1 4">
        <text>D-cellobiose = beta-D-glucosyl-(1-&gt;4)-D-mannopyranose</text>
        <dbReference type="Rhea" id="RHEA:23384"/>
        <dbReference type="ChEBI" id="CHEBI:17057"/>
        <dbReference type="ChEBI" id="CHEBI:47931"/>
        <dbReference type="EC" id="5.1.3.11"/>
    </reaction>
</comment>
<dbReference type="InterPro" id="IPR010819">
    <property type="entry name" value="AGE/CE"/>
</dbReference>
<evidence type="ECO:0000256" key="3">
    <source>
        <dbReference type="ARBA" id="ARBA00023235"/>
    </source>
</evidence>
<dbReference type="Pfam" id="PF07221">
    <property type="entry name" value="GlcNAc_2-epim"/>
    <property type="match status" value="1"/>
</dbReference>
<reference evidence="5 6" key="1">
    <citation type="submission" date="2020-08" db="EMBL/GenBank/DDBJ databases">
        <title>Genomic Encyclopedia of Type Strains, Phase III (KMG-III): the genomes of soil and plant-associated and newly described type strains.</title>
        <authorList>
            <person name="Whitman W."/>
        </authorList>
    </citation>
    <scope>NUCLEOTIDE SEQUENCE [LARGE SCALE GENOMIC DNA]</scope>
    <source>
        <strain evidence="5 6">CECT 5831</strain>
    </source>
</reference>
<protein>
    <recommendedName>
        <fullName evidence="4">Cellobiose 2-epimerase</fullName>
        <shortName evidence="4">CE</shortName>
        <ecNumber evidence="4">5.1.3.11</ecNumber>
    </recommendedName>
</protein>
<organism evidence="5 6">
    <name type="scientific">Paenibacillus rhizosphaerae</name>
    <dbReference type="NCBI Taxonomy" id="297318"/>
    <lineage>
        <taxon>Bacteria</taxon>
        <taxon>Bacillati</taxon>
        <taxon>Bacillota</taxon>
        <taxon>Bacilli</taxon>
        <taxon>Bacillales</taxon>
        <taxon>Paenibacillaceae</taxon>
        <taxon>Paenibacillus</taxon>
    </lineage>
</organism>
<comment type="similarity">
    <text evidence="4">Belongs to the cellobiose 2-epimerase family.</text>
</comment>
<comment type="caution">
    <text evidence="5">The sequence shown here is derived from an EMBL/GenBank/DDBJ whole genome shotgun (WGS) entry which is preliminary data.</text>
</comment>
<dbReference type="EMBL" id="JACHXJ010000003">
    <property type="protein sequence ID" value="MBB3129467.1"/>
    <property type="molecule type" value="Genomic_DNA"/>
</dbReference>
<evidence type="ECO:0000313" key="6">
    <source>
        <dbReference type="Proteomes" id="UP000517523"/>
    </source>
</evidence>
<dbReference type="GO" id="GO:0047736">
    <property type="term" value="F:cellobiose epimerase activity"/>
    <property type="evidence" value="ECO:0007669"/>
    <property type="project" value="UniProtKB-UniRule"/>
</dbReference>
<dbReference type="InterPro" id="IPR012341">
    <property type="entry name" value="6hp_glycosidase-like_sf"/>
</dbReference>
<dbReference type="Gene3D" id="1.50.10.10">
    <property type="match status" value="1"/>
</dbReference>
<name>A0A839TXU4_9BACL</name>
<dbReference type="RefSeq" id="WP_183583631.1">
    <property type="nucleotide sequence ID" value="NZ_JACHXJ010000003.1"/>
</dbReference>
<dbReference type="SUPFAM" id="SSF48208">
    <property type="entry name" value="Six-hairpin glycosidases"/>
    <property type="match status" value="1"/>
</dbReference>
<dbReference type="EC" id="5.1.3.11" evidence="4"/>
<evidence type="ECO:0000313" key="5">
    <source>
        <dbReference type="EMBL" id="MBB3129467.1"/>
    </source>
</evidence>
<comment type="function">
    <text evidence="4">Catalyzes the reversible epimerization of cellobiose to 4-O-beta-D-glucopyranosyl-D-mannose (Glc-Man).</text>
</comment>
<dbReference type="HAMAP" id="MF_00929">
    <property type="entry name" value="Cellobiose_2_epim"/>
    <property type="match status" value="1"/>
</dbReference>
<dbReference type="GO" id="GO:0005975">
    <property type="term" value="P:carbohydrate metabolic process"/>
    <property type="evidence" value="ECO:0007669"/>
    <property type="project" value="InterPro"/>
</dbReference>
<dbReference type="AlphaFoldDB" id="A0A839TXU4"/>
<sequence>MKSIEQEIRREWTEHILPFWAALRDDRHGGYYGEVSVDLQTDTLAPKGGIATARQLWSFSAAYRVTGDEIWASHAKHAYLFLKDRLIDREYGGIYWMVDHEGQPLDTRKHVYAQSFAVYSLSEYNRATGDAEALELARELFGLIEEKGYDSGIQAYKEEFDREWHEQPNEMLSENGINADITMNTTIHVLEAYTTLYRVWPDPRVRSALEHLLSMLYNRIYDPEKKRLNVFFDRSWNSLLDLTSFGHDIEASWLIDDAMKAIGSDHADYAKMVVDIAYQVADTAVSEDGSLMNEQHGDRIDDTRIWWVQAESMVGFYNAYQRTGDTRFLDLIDRMWTYTKTHIIDPRGGGEWYWSVQANGQPDRREIAGPWKCPYHNSRFCIEMIERMNEA</sequence>
<gene>
    <name evidence="5" type="ORF">FHS19_004142</name>
</gene>
<proteinExistence type="inferred from homology"/>